<dbReference type="EMBL" id="MU866579">
    <property type="protein sequence ID" value="KAK4171351.1"/>
    <property type="molecule type" value="Genomic_DNA"/>
</dbReference>
<feature type="compositionally biased region" description="Polar residues" evidence="1">
    <location>
        <begin position="109"/>
        <end position="118"/>
    </location>
</feature>
<gene>
    <name evidence="3" type="ORF">QBC36DRAFT_315869</name>
</gene>
<reference evidence="3" key="1">
    <citation type="journal article" date="2023" name="Mol. Phylogenet. Evol.">
        <title>Genome-scale phylogeny and comparative genomics of the fungal order Sordariales.</title>
        <authorList>
            <person name="Hensen N."/>
            <person name="Bonometti L."/>
            <person name="Westerberg I."/>
            <person name="Brannstrom I.O."/>
            <person name="Guillou S."/>
            <person name="Cros-Aarteil S."/>
            <person name="Calhoun S."/>
            <person name="Haridas S."/>
            <person name="Kuo A."/>
            <person name="Mondo S."/>
            <person name="Pangilinan J."/>
            <person name="Riley R."/>
            <person name="LaButti K."/>
            <person name="Andreopoulos B."/>
            <person name="Lipzen A."/>
            <person name="Chen C."/>
            <person name="Yan M."/>
            <person name="Daum C."/>
            <person name="Ng V."/>
            <person name="Clum A."/>
            <person name="Steindorff A."/>
            <person name="Ohm R.A."/>
            <person name="Martin F."/>
            <person name="Silar P."/>
            <person name="Natvig D.O."/>
            <person name="Lalanne C."/>
            <person name="Gautier V."/>
            <person name="Ament-Velasquez S.L."/>
            <person name="Kruys A."/>
            <person name="Hutchinson M.I."/>
            <person name="Powell A.J."/>
            <person name="Barry K."/>
            <person name="Miller A.N."/>
            <person name="Grigoriev I.V."/>
            <person name="Debuchy R."/>
            <person name="Gladieux P."/>
            <person name="Hiltunen Thoren M."/>
            <person name="Johannesson H."/>
        </authorList>
    </citation>
    <scope>NUCLEOTIDE SEQUENCE</scope>
    <source>
        <strain evidence="3">CBS 892.96</strain>
    </source>
</reference>
<feature type="compositionally biased region" description="Basic and acidic residues" evidence="1">
    <location>
        <begin position="1"/>
        <end position="52"/>
    </location>
</feature>
<feature type="region of interest" description="Disordered" evidence="1">
    <location>
        <begin position="1"/>
        <end position="124"/>
    </location>
</feature>
<evidence type="ECO:0000313" key="3">
    <source>
        <dbReference type="EMBL" id="KAK4171351.1"/>
    </source>
</evidence>
<sequence>MERPDKPLTPPDDRDRKRGRGDRDRGDRDHVDRDRGERDRGDDKAHGDDRAPPGEAASYFSAAAPITGPNGMTDPYPIVTDSYRPPQGPDSSYPPRHDYGRPPPGSSYPLLSQSTGISPNYHPGLGPNGASASYYGGGVESMPGPAATSGVGMSYIPPAPLSGPLPHGGLPLQSSTPLPLAVQSSFYKPTLKSMRQKAENEVIELANLQRQRKMISSKGTRREYDEISDKIRAQSATVLGYLKGLRQEMIQIVEDAEDQRWRRWIVGTIFGTFIPLVKKLFRRPSSDKSSKTRTEYAFIKSKSLLGRILAATRGHRPGLTTVTFFVFAVLYIFSNEVSLRVAKTASKRLKKLVNKVEYTSSGRDGDVLKEDDIKLLSGWRWRVLEFID</sequence>
<keyword evidence="2" id="KW-1133">Transmembrane helix</keyword>
<keyword evidence="2" id="KW-0812">Transmembrane</keyword>
<proteinExistence type="predicted"/>
<dbReference type="Proteomes" id="UP001302321">
    <property type="component" value="Unassembled WGS sequence"/>
</dbReference>
<name>A0AAN7A107_9PEZI</name>
<keyword evidence="4" id="KW-1185">Reference proteome</keyword>
<reference evidence="3" key="2">
    <citation type="submission" date="2023-05" db="EMBL/GenBank/DDBJ databases">
        <authorList>
            <consortium name="Lawrence Berkeley National Laboratory"/>
            <person name="Steindorff A."/>
            <person name="Hensen N."/>
            <person name="Bonometti L."/>
            <person name="Westerberg I."/>
            <person name="Brannstrom I.O."/>
            <person name="Guillou S."/>
            <person name="Cros-Aarteil S."/>
            <person name="Calhoun S."/>
            <person name="Haridas S."/>
            <person name="Kuo A."/>
            <person name="Mondo S."/>
            <person name="Pangilinan J."/>
            <person name="Riley R."/>
            <person name="Labutti K."/>
            <person name="Andreopoulos B."/>
            <person name="Lipzen A."/>
            <person name="Chen C."/>
            <person name="Yanf M."/>
            <person name="Daum C."/>
            <person name="Ng V."/>
            <person name="Clum A."/>
            <person name="Ohm R."/>
            <person name="Martin F."/>
            <person name="Silar P."/>
            <person name="Natvig D."/>
            <person name="Lalanne C."/>
            <person name="Gautier V."/>
            <person name="Ament-Velasquez S.L."/>
            <person name="Kruys A."/>
            <person name="Hutchinson M.I."/>
            <person name="Powell A.J."/>
            <person name="Barry K."/>
            <person name="Miller A.N."/>
            <person name="Grigoriev I.V."/>
            <person name="Debuchy R."/>
            <person name="Gladieux P."/>
            <person name="Thoren M.H."/>
            <person name="Johannesson H."/>
        </authorList>
    </citation>
    <scope>NUCLEOTIDE SEQUENCE</scope>
    <source>
        <strain evidence="3">CBS 892.96</strain>
    </source>
</reference>
<comment type="caution">
    <text evidence="3">The sequence shown here is derived from an EMBL/GenBank/DDBJ whole genome shotgun (WGS) entry which is preliminary data.</text>
</comment>
<feature type="transmembrane region" description="Helical" evidence="2">
    <location>
        <begin position="317"/>
        <end position="334"/>
    </location>
</feature>
<evidence type="ECO:0000256" key="2">
    <source>
        <dbReference type="SAM" id="Phobius"/>
    </source>
</evidence>
<organism evidence="3 4">
    <name type="scientific">Triangularia setosa</name>
    <dbReference type="NCBI Taxonomy" id="2587417"/>
    <lineage>
        <taxon>Eukaryota</taxon>
        <taxon>Fungi</taxon>
        <taxon>Dikarya</taxon>
        <taxon>Ascomycota</taxon>
        <taxon>Pezizomycotina</taxon>
        <taxon>Sordariomycetes</taxon>
        <taxon>Sordariomycetidae</taxon>
        <taxon>Sordariales</taxon>
        <taxon>Podosporaceae</taxon>
        <taxon>Triangularia</taxon>
    </lineage>
</organism>
<keyword evidence="2" id="KW-0472">Membrane</keyword>
<protein>
    <submittedName>
        <fullName evidence="3">Uncharacterized protein</fullName>
    </submittedName>
</protein>
<accession>A0AAN7A107</accession>
<evidence type="ECO:0000256" key="1">
    <source>
        <dbReference type="SAM" id="MobiDB-lite"/>
    </source>
</evidence>
<evidence type="ECO:0000313" key="4">
    <source>
        <dbReference type="Proteomes" id="UP001302321"/>
    </source>
</evidence>
<dbReference type="AlphaFoldDB" id="A0AAN7A107"/>